<evidence type="ECO:0000313" key="3">
    <source>
        <dbReference type="Proteomes" id="UP001165121"/>
    </source>
</evidence>
<reference evidence="2" key="1">
    <citation type="submission" date="2023-04" db="EMBL/GenBank/DDBJ databases">
        <title>Phytophthora fragariaefolia NBRC 109709.</title>
        <authorList>
            <person name="Ichikawa N."/>
            <person name="Sato H."/>
            <person name="Tonouchi N."/>
        </authorList>
    </citation>
    <scope>NUCLEOTIDE SEQUENCE</scope>
    <source>
        <strain evidence="2">NBRC 109709</strain>
    </source>
</reference>
<proteinExistence type="predicted"/>
<evidence type="ECO:0000256" key="1">
    <source>
        <dbReference type="SAM" id="MobiDB-lite"/>
    </source>
</evidence>
<gene>
    <name evidence="2" type="ORF">Pfra01_000246800</name>
</gene>
<sequence>MAEEALREEQARSEEAARMASVVEAHTRSERHGGEGRPKKRLASQVDDDNDNEAEGAGKASGQRDSNSGEGSGADEMSGDGGEMEEGEDEEEEEDEKTEDVIVPAFQSDHKTRPLFEESLREYMRRSRQSPQMPGVVFLVESEAGTASIYDYIRQHSNHHVTMDDVRNLVARVRQSGEFGNNASFGVESFISKQQIKELKATPCWMWKALEKLKQEKATMHDRQPISETIAVDGNDSDDVPVVVNQKIGETPRELLEAMKWIWNLGKMCSEGGKCITLLFSDVKQIVFNRSEVGSFWSAWLIAVPGQAIQESGPVVIGRLRGPWIVGGQYKFPLGIGNREDSPRKPQLIILLEGKSRSLTKTTQHYLPIPLAARRTGSGAASCTGS</sequence>
<feature type="compositionally biased region" description="Basic and acidic residues" evidence="1">
    <location>
        <begin position="1"/>
        <end position="17"/>
    </location>
</feature>
<accession>A0A9W6TWD2</accession>
<feature type="compositionally biased region" description="Acidic residues" evidence="1">
    <location>
        <begin position="82"/>
        <end position="98"/>
    </location>
</feature>
<organism evidence="2 3">
    <name type="scientific">Phytophthora fragariaefolia</name>
    <dbReference type="NCBI Taxonomy" id="1490495"/>
    <lineage>
        <taxon>Eukaryota</taxon>
        <taxon>Sar</taxon>
        <taxon>Stramenopiles</taxon>
        <taxon>Oomycota</taxon>
        <taxon>Peronosporomycetes</taxon>
        <taxon>Peronosporales</taxon>
        <taxon>Peronosporaceae</taxon>
        <taxon>Phytophthora</taxon>
    </lineage>
</organism>
<dbReference type="AlphaFoldDB" id="A0A9W6TWD2"/>
<feature type="compositionally biased region" description="Basic and acidic residues" evidence="1">
    <location>
        <begin position="25"/>
        <end position="37"/>
    </location>
</feature>
<dbReference type="EMBL" id="BSXT01000197">
    <property type="protein sequence ID" value="GMF20488.1"/>
    <property type="molecule type" value="Genomic_DNA"/>
</dbReference>
<dbReference type="Proteomes" id="UP001165121">
    <property type="component" value="Unassembled WGS sequence"/>
</dbReference>
<keyword evidence="3" id="KW-1185">Reference proteome</keyword>
<protein>
    <submittedName>
        <fullName evidence="2">Unnamed protein product</fullName>
    </submittedName>
</protein>
<comment type="caution">
    <text evidence="2">The sequence shown here is derived from an EMBL/GenBank/DDBJ whole genome shotgun (WGS) entry which is preliminary data.</text>
</comment>
<evidence type="ECO:0000313" key="2">
    <source>
        <dbReference type="EMBL" id="GMF20488.1"/>
    </source>
</evidence>
<name>A0A9W6TWD2_9STRA</name>
<feature type="region of interest" description="Disordered" evidence="1">
    <location>
        <begin position="1"/>
        <end position="114"/>
    </location>
</feature>